<evidence type="ECO:0000313" key="3">
    <source>
        <dbReference type="Proteomes" id="UP000268230"/>
    </source>
</evidence>
<evidence type="ECO:0000313" key="2">
    <source>
        <dbReference type="EMBL" id="AZL69234.1"/>
    </source>
</evidence>
<dbReference type="InterPro" id="IPR036388">
    <property type="entry name" value="WH-like_DNA-bd_sf"/>
</dbReference>
<reference evidence="2 3" key="1">
    <citation type="submission" date="2018-12" db="EMBL/GenBank/DDBJ databases">
        <authorList>
            <person name="Li S."/>
            <person name="Yang R."/>
            <person name="Chen G."/>
            <person name="Zou L."/>
            <person name="Zhang C."/>
            <person name="Chen Y."/>
            <person name="Liu Z."/>
            <person name="Li Y."/>
            <person name="Yan Y."/>
            <person name="Huang M."/>
            <person name="Chen T."/>
        </authorList>
    </citation>
    <scope>NUCLEOTIDE SEQUENCE [LARGE SCALE GENOMIC DNA]</scope>
    <source>
        <strain evidence="2 3">1257</strain>
    </source>
</reference>
<dbReference type="OrthoDB" id="7017136at2"/>
<dbReference type="GO" id="GO:0006352">
    <property type="term" value="P:DNA-templated transcription initiation"/>
    <property type="evidence" value="ECO:0007669"/>
    <property type="project" value="InterPro"/>
</dbReference>
<protein>
    <submittedName>
        <fullName evidence="2">Helix-turn-helix transcriptional regulator</fullName>
    </submittedName>
</protein>
<dbReference type="GO" id="GO:0003677">
    <property type="term" value="F:DNA binding"/>
    <property type="evidence" value="ECO:0007669"/>
    <property type="project" value="InterPro"/>
</dbReference>
<dbReference type="SMART" id="SM00421">
    <property type="entry name" value="HTH_LUXR"/>
    <property type="match status" value="1"/>
</dbReference>
<dbReference type="InterPro" id="IPR000792">
    <property type="entry name" value="Tscrpt_reg_LuxR_C"/>
</dbReference>
<proteinExistence type="predicted"/>
<evidence type="ECO:0000259" key="1">
    <source>
        <dbReference type="SMART" id="SM00421"/>
    </source>
</evidence>
<dbReference type="AlphaFoldDB" id="A0A3S8ULF0"/>
<dbReference type="Pfam" id="PF08281">
    <property type="entry name" value="Sigma70_r4_2"/>
    <property type="match status" value="1"/>
</dbReference>
<dbReference type="InterPro" id="IPR016032">
    <property type="entry name" value="Sig_transdc_resp-reg_C-effctor"/>
</dbReference>
<name>A0A3S8ULF0_9PSED</name>
<dbReference type="Proteomes" id="UP000268230">
    <property type="component" value="Chromosome"/>
</dbReference>
<feature type="domain" description="HTH luxR-type" evidence="1">
    <location>
        <begin position="16"/>
        <end position="73"/>
    </location>
</feature>
<gene>
    <name evidence="2" type="ORF">EJA05_16535</name>
</gene>
<organism evidence="2 3">
    <name type="scientific">Pseudomonas entomophila</name>
    <dbReference type="NCBI Taxonomy" id="312306"/>
    <lineage>
        <taxon>Bacteria</taxon>
        <taxon>Pseudomonadati</taxon>
        <taxon>Pseudomonadota</taxon>
        <taxon>Gammaproteobacteria</taxon>
        <taxon>Pseudomonadales</taxon>
        <taxon>Pseudomonadaceae</taxon>
        <taxon>Pseudomonas</taxon>
    </lineage>
</organism>
<dbReference type="SUPFAM" id="SSF46894">
    <property type="entry name" value="C-terminal effector domain of the bipartite response regulators"/>
    <property type="match status" value="1"/>
</dbReference>
<dbReference type="GO" id="GO:0016987">
    <property type="term" value="F:sigma factor activity"/>
    <property type="evidence" value="ECO:0007669"/>
    <property type="project" value="InterPro"/>
</dbReference>
<dbReference type="InterPro" id="IPR013249">
    <property type="entry name" value="RNA_pol_sigma70_r4_t2"/>
</dbReference>
<sequence>MTTETITAGSWKGFLGMGLAPRELEATLHAANERTQKEIAKIMGISPRTVEKRIDDARFKLGAKTMRGLVLEAFRRGLIQPAVVAMCAVLVGHTIASADDEFTRIRRSGERKVAETRIHRRAECAMAEA</sequence>
<accession>A0A3S8ULF0</accession>
<dbReference type="KEGG" id="pory:EJA05_16535"/>
<dbReference type="EMBL" id="CP034338">
    <property type="protein sequence ID" value="AZL69234.1"/>
    <property type="molecule type" value="Genomic_DNA"/>
</dbReference>
<dbReference type="Gene3D" id="1.10.10.10">
    <property type="entry name" value="Winged helix-like DNA-binding domain superfamily/Winged helix DNA-binding domain"/>
    <property type="match status" value="1"/>
</dbReference>